<protein>
    <submittedName>
        <fullName evidence="2">Sporulation protein, YlmC/YmxH family</fullName>
    </submittedName>
</protein>
<dbReference type="PANTHER" id="PTHR40061">
    <property type="entry name" value="SPORULATION PROTEIN YLMC-RELATED"/>
    <property type="match status" value="1"/>
</dbReference>
<dbReference type="EMBL" id="FNUK01000007">
    <property type="protein sequence ID" value="SEF69049.1"/>
    <property type="molecule type" value="Genomic_DNA"/>
</dbReference>
<dbReference type="AlphaFoldDB" id="A0A1H5U203"/>
<dbReference type="InterPro" id="IPR027275">
    <property type="entry name" value="PRC-brl_dom"/>
</dbReference>
<feature type="domain" description="PRC-barrel" evidence="1">
    <location>
        <begin position="8"/>
        <end position="88"/>
    </location>
</feature>
<evidence type="ECO:0000259" key="1">
    <source>
        <dbReference type="Pfam" id="PF05239"/>
    </source>
</evidence>
<evidence type="ECO:0000313" key="3">
    <source>
        <dbReference type="Proteomes" id="UP000242850"/>
    </source>
</evidence>
<dbReference type="RefSeq" id="WP_103895780.1">
    <property type="nucleotide sequence ID" value="NZ_FNUK01000007.1"/>
</dbReference>
<reference evidence="3" key="1">
    <citation type="submission" date="2016-10" db="EMBL/GenBank/DDBJ databases">
        <authorList>
            <person name="Varghese N."/>
            <person name="Submissions S."/>
        </authorList>
    </citation>
    <scope>NUCLEOTIDE SEQUENCE [LARGE SCALE GENOMIC DNA]</scope>
    <source>
        <strain evidence="3">DSM 5463</strain>
    </source>
</reference>
<dbReference type="NCBIfam" id="TIGR02888">
    <property type="entry name" value="spore_YlmC_YmxH"/>
    <property type="match status" value="1"/>
</dbReference>
<dbReference type="SUPFAM" id="SSF50346">
    <property type="entry name" value="PRC-barrel domain"/>
    <property type="match status" value="1"/>
</dbReference>
<gene>
    <name evidence="2" type="ORF">SAMN05660865_00780</name>
</gene>
<organism evidence="2 3">
    <name type="scientific">Caloramator fervidus</name>
    <dbReference type="NCBI Taxonomy" id="29344"/>
    <lineage>
        <taxon>Bacteria</taxon>
        <taxon>Bacillati</taxon>
        <taxon>Bacillota</taxon>
        <taxon>Clostridia</taxon>
        <taxon>Eubacteriales</taxon>
        <taxon>Clostridiaceae</taxon>
        <taxon>Caloramator</taxon>
    </lineage>
</organism>
<dbReference type="Pfam" id="PF05239">
    <property type="entry name" value="PRC"/>
    <property type="match status" value="1"/>
</dbReference>
<dbReference type="InterPro" id="IPR014238">
    <property type="entry name" value="Spore_YlmC/YmxH"/>
</dbReference>
<dbReference type="OrthoDB" id="6024937at2"/>
<name>A0A1H5U203_9CLOT</name>
<dbReference type="Gene3D" id="2.30.30.240">
    <property type="entry name" value="PRC-barrel domain"/>
    <property type="match status" value="1"/>
</dbReference>
<dbReference type="PANTHER" id="PTHR40061:SF1">
    <property type="entry name" value="SPORULATION PROTEIN YLMC-RELATED"/>
    <property type="match status" value="1"/>
</dbReference>
<evidence type="ECO:0000313" key="2">
    <source>
        <dbReference type="EMBL" id="SEF69049.1"/>
    </source>
</evidence>
<dbReference type="Proteomes" id="UP000242850">
    <property type="component" value="Unassembled WGS sequence"/>
</dbReference>
<accession>A0A1H5U203</accession>
<dbReference type="InterPro" id="IPR011033">
    <property type="entry name" value="PRC_barrel-like_sf"/>
</dbReference>
<proteinExistence type="predicted"/>
<sequence length="90" mass="10590">MRDNSNDQFFTLSDLRQMEVIDINKGKRLGFVSDVIFDDDLTRIEYIVIPPQNNFLSIFRKKDELLISWDKIRTIGIDVILIDALKEDNE</sequence>
<keyword evidence="3" id="KW-1185">Reference proteome</keyword>